<comment type="subcellular location">
    <subcellularLocation>
        <location evidence="1">Cell membrane</location>
        <topology evidence="1">Multi-pass membrane protein</topology>
    </subcellularLocation>
</comment>
<dbReference type="PANTHER" id="PTHR30086:SF21">
    <property type="entry name" value="TRANSPORT PROTEIN"/>
    <property type="match status" value="1"/>
</dbReference>
<keyword evidence="4 6" id="KW-1133">Transmembrane helix</keyword>
<reference evidence="7 8" key="2">
    <citation type="submission" date="2019-02" db="EMBL/GenBank/DDBJ databases">
        <title>'Lichenibacterium ramalinii' gen. nov. sp. nov., 'Lichenibacterium minor' gen. nov. sp. nov.</title>
        <authorList>
            <person name="Pankratov T."/>
        </authorList>
    </citation>
    <scope>NUCLEOTIDE SEQUENCE [LARGE SCALE GENOMIC DNA]</scope>
    <source>
        <strain evidence="7 8">RmlP026</strain>
    </source>
</reference>
<evidence type="ECO:0000256" key="1">
    <source>
        <dbReference type="ARBA" id="ARBA00004651"/>
    </source>
</evidence>
<keyword evidence="2" id="KW-1003">Cell membrane</keyword>
<dbReference type="OrthoDB" id="9807053at2"/>
<keyword evidence="8" id="KW-1185">Reference proteome</keyword>
<evidence type="ECO:0000313" key="8">
    <source>
        <dbReference type="Proteomes" id="UP000290759"/>
    </source>
</evidence>
<accession>A0A4Q2U9X4</accession>
<keyword evidence="5 6" id="KW-0472">Membrane</keyword>
<evidence type="ECO:0000256" key="2">
    <source>
        <dbReference type="ARBA" id="ARBA00022475"/>
    </source>
</evidence>
<evidence type="ECO:0000256" key="4">
    <source>
        <dbReference type="ARBA" id="ARBA00022989"/>
    </source>
</evidence>
<evidence type="ECO:0000256" key="5">
    <source>
        <dbReference type="ARBA" id="ARBA00023136"/>
    </source>
</evidence>
<protein>
    <submittedName>
        <fullName evidence="7">LysE family translocator</fullName>
    </submittedName>
</protein>
<dbReference type="InterPro" id="IPR001123">
    <property type="entry name" value="LeuE-type"/>
</dbReference>
<feature type="transmembrane region" description="Helical" evidence="6">
    <location>
        <begin position="146"/>
        <end position="169"/>
    </location>
</feature>
<comment type="caution">
    <text evidence="7">The sequence shown here is derived from an EMBL/GenBank/DDBJ whole genome shotgun (WGS) entry which is preliminary data.</text>
</comment>
<feature type="transmembrane region" description="Helical" evidence="6">
    <location>
        <begin position="38"/>
        <end position="62"/>
    </location>
</feature>
<sequence length="209" mass="22021">MNQIAMIAAVTWLAVLSPGADFAVVSRNSCLYGRRAGLASSVCISIACWFHVAYAVFGIAVLQRIAPDALGMIRFAGAGYLAYVGVSTALRPAQAFDAGSGVASRSIGRDLANGILTNGLNPKTSIFVVSLYSQFIGRDSSLAYQLAWGLFISLSHLGWFSVVAVFLSRPGVRRAVMRRQGLFNGIIGVILVALGLSLLVLDLGGRHGS</sequence>
<dbReference type="Proteomes" id="UP000290759">
    <property type="component" value="Unassembled WGS sequence"/>
</dbReference>
<dbReference type="GO" id="GO:0005886">
    <property type="term" value="C:plasma membrane"/>
    <property type="evidence" value="ECO:0007669"/>
    <property type="project" value="UniProtKB-SubCell"/>
</dbReference>
<reference evidence="7 8" key="1">
    <citation type="submission" date="2018-12" db="EMBL/GenBank/DDBJ databases">
        <authorList>
            <person name="Grouzdev D.S."/>
            <person name="Krutkina M.S."/>
        </authorList>
    </citation>
    <scope>NUCLEOTIDE SEQUENCE [LARGE SCALE GENOMIC DNA]</scope>
    <source>
        <strain evidence="7 8">RmlP026</strain>
    </source>
</reference>
<dbReference type="EMBL" id="QYBB01000002">
    <property type="protein sequence ID" value="RYC33302.1"/>
    <property type="molecule type" value="Genomic_DNA"/>
</dbReference>
<dbReference type="Pfam" id="PF01810">
    <property type="entry name" value="LysE"/>
    <property type="match status" value="1"/>
</dbReference>
<feature type="transmembrane region" description="Helical" evidence="6">
    <location>
        <begin position="181"/>
        <end position="201"/>
    </location>
</feature>
<proteinExistence type="predicted"/>
<organism evidence="7 8">
    <name type="scientific">Lichenibacterium minor</name>
    <dbReference type="NCBI Taxonomy" id="2316528"/>
    <lineage>
        <taxon>Bacteria</taxon>
        <taxon>Pseudomonadati</taxon>
        <taxon>Pseudomonadota</taxon>
        <taxon>Alphaproteobacteria</taxon>
        <taxon>Hyphomicrobiales</taxon>
        <taxon>Lichenihabitantaceae</taxon>
        <taxon>Lichenibacterium</taxon>
    </lineage>
</organism>
<dbReference type="AlphaFoldDB" id="A0A4Q2U9X4"/>
<dbReference type="PANTHER" id="PTHR30086">
    <property type="entry name" value="ARGININE EXPORTER PROTEIN ARGO"/>
    <property type="match status" value="1"/>
</dbReference>
<name>A0A4Q2U9X4_9HYPH</name>
<evidence type="ECO:0000313" key="7">
    <source>
        <dbReference type="EMBL" id="RYC33302.1"/>
    </source>
</evidence>
<feature type="transmembrane region" description="Helical" evidence="6">
    <location>
        <begin position="69"/>
        <end position="90"/>
    </location>
</feature>
<evidence type="ECO:0000256" key="3">
    <source>
        <dbReference type="ARBA" id="ARBA00022692"/>
    </source>
</evidence>
<dbReference type="GO" id="GO:0015171">
    <property type="term" value="F:amino acid transmembrane transporter activity"/>
    <property type="evidence" value="ECO:0007669"/>
    <property type="project" value="TreeGrafter"/>
</dbReference>
<gene>
    <name evidence="7" type="ORF">D3273_02175</name>
</gene>
<keyword evidence="3 6" id="KW-0812">Transmembrane</keyword>
<evidence type="ECO:0000256" key="6">
    <source>
        <dbReference type="SAM" id="Phobius"/>
    </source>
</evidence>